<dbReference type="EMBL" id="AUZZ01005831">
    <property type="protein sequence ID" value="EQD48149.1"/>
    <property type="molecule type" value="Genomic_DNA"/>
</dbReference>
<dbReference type="InterPro" id="IPR023168">
    <property type="entry name" value="GatB_Yqey_C_2"/>
</dbReference>
<dbReference type="SUPFAM" id="SSF89095">
    <property type="entry name" value="GatB/YqeY motif"/>
    <property type="match status" value="1"/>
</dbReference>
<proteinExistence type="predicted"/>
<evidence type="ECO:0000259" key="5">
    <source>
        <dbReference type="SMART" id="SM00845"/>
    </source>
</evidence>
<keyword evidence="3" id="KW-0067">ATP-binding</keyword>
<dbReference type="GO" id="GO:0016740">
    <property type="term" value="F:transferase activity"/>
    <property type="evidence" value="ECO:0007669"/>
    <property type="project" value="UniProtKB-KW"/>
</dbReference>
<evidence type="ECO:0000256" key="4">
    <source>
        <dbReference type="ARBA" id="ARBA00022917"/>
    </source>
</evidence>
<reference evidence="6" key="2">
    <citation type="journal article" date="2014" name="ISME J.">
        <title>Microbial stratification in low pH oxic and suboxic macroscopic growths along an acid mine drainage.</title>
        <authorList>
            <person name="Mendez-Garcia C."/>
            <person name="Mesa V."/>
            <person name="Sprenger R.R."/>
            <person name="Richter M."/>
            <person name="Diez M.S."/>
            <person name="Solano J."/>
            <person name="Bargiela R."/>
            <person name="Golyshina O.V."/>
            <person name="Manteca A."/>
            <person name="Ramos J.L."/>
            <person name="Gallego J.R."/>
            <person name="Llorente I."/>
            <person name="Martins Dos Santos V.A."/>
            <person name="Jensen O.N."/>
            <person name="Pelaez A.I."/>
            <person name="Sanchez J."/>
            <person name="Ferrer M."/>
        </authorList>
    </citation>
    <scope>NUCLEOTIDE SEQUENCE</scope>
</reference>
<dbReference type="InterPro" id="IPR017959">
    <property type="entry name" value="Asn/Gln-tRNA_amidoTrfase_suB/E"/>
</dbReference>
<dbReference type="Gene3D" id="1.10.10.410">
    <property type="match status" value="1"/>
</dbReference>
<name>T1B5F7_9ZZZZ</name>
<protein>
    <submittedName>
        <fullName evidence="6">Asn/Gln amidotransferase domain protein</fullName>
        <ecNumber evidence="6">6.3.5.-</ecNumber>
    </submittedName>
</protein>
<dbReference type="PANTHER" id="PTHR11659:SF0">
    <property type="entry name" value="GLUTAMYL-TRNA(GLN) AMIDOTRANSFERASE SUBUNIT B, MITOCHONDRIAL"/>
    <property type="match status" value="1"/>
</dbReference>
<keyword evidence="6" id="KW-0808">Transferase</keyword>
<dbReference type="GO" id="GO:0006412">
    <property type="term" value="P:translation"/>
    <property type="evidence" value="ECO:0007669"/>
    <property type="project" value="UniProtKB-KW"/>
</dbReference>
<dbReference type="GO" id="GO:0005524">
    <property type="term" value="F:ATP binding"/>
    <property type="evidence" value="ECO:0007669"/>
    <property type="project" value="UniProtKB-KW"/>
</dbReference>
<dbReference type="Pfam" id="PF02637">
    <property type="entry name" value="GatB_Yqey"/>
    <property type="match status" value="1"/>
</dbReference>
<evidence type="ECO:0000313" key="6">
    <source>
        <dbReference type="EMBL" id="EQD48149.1"/>
    </source>
</evidence>
<feature type="non-terminal residue" evidence="6">
    <location>
        <position position="1"/>
    </location>
</feature>
<dbReference type="InterPro" id="IPR018027">
    <property type="entry name" value="Asn/Gln_amidotransferase"/>
</dbReference>
<evidence type="ECO:0000256" key="1">
    <source>
        <dbReference type="ARBA" id="ARBA00022598"/>
    </source>
</evidence>
<dbReference type="GO" id="GO:0070681">
    <property type="term" value="P:glutaminyl-tRNAGln biosynthesis via transamidation"/>
    <property type="evidence" value="ECO:0007669"/>
    <property type="project" value="TreeGrafter"/>
</dbReference>
<gene>
    <name evidence="6" type="ORF">B2A_08102</name>
</gene>
<keyword evidence="4" id="KW-0648">Protein biosynthesis</keyword>
<sequence>TRFAPSELSALIGLVQAGKVTQSAAKTALEALAQKGGRAEEVLAALGLAQIDDREAVLAEVRAVLEAEAKAVEDLRAGKDKAISYLVGQVMRRTRGRVPADLAARLIREEAGV</sequence>
<evidence type="ECO:0000256" key="2">
    <source>
        <dbReference type="ARBA" id="ARBA00022741"/>
    </source>
</evidence>
<reference evidence="6" key="1">
    <citation type="submission" date="2013-08" db="EMBL/GenBank/DDBJ databases">
        <authorList>
            <person name="Mendez C."/>
            <person name="Richter M."/>
            <person name="Ferrer M."/>
            <person name="Sanchez J."/>
        </authorList>
    </citation>
    <scope>NUCLEOTIDE SEQUENCE</scope>
</reference>
<dbReference type="AlphaFoldDB" id="T1B5F7"/>
<dbReference type="GO" id="GO:0050567">
    <property type="term" value="F:glutaminyl-tRNA synthase (glutamine-hydrolyzing) activity"/>
    <property type="evidence" value="ECO:0007669"/>
    <property type="project" value="TreeGrafter"/>
</dbReference>
<comment type="caution">
    <text evidence="6">The sequence shown here is derived from an EMBL/GenBank/DDBJ whole genome shotgun (WGS) entry which is preliminary data.</text>
</comment>
<dbReference type="EC" id="6.3.5.-" evidence="6"/>
<evidence type="ECO:0000256" key="3">
    <source>
        <dbReference type="ARBA" id="ARBA00022840"/>
    </source>
</evidence>
<organism evidence="6">
    <name type="scientific">mine drainage metagenome</name>
    <dbReference type="NCBI Taxonomy" id="410659"/>
    <lineage>
        <taxon>unclassified sequences</taxon>
        <taxon>metagenomes</taxon>
        <taxon>ecological metagenomes</taxon>
    </lineage>
</organism>
<keyword evidence="1 6" id="KW-0436">Ligase</keyword>
<accession>T1B5F7</accession>
<dbReference type="InterPro" id="IPR003789">
    <property type="entry name" value="Asn/Gln_tRNA_amidoTrase-B-like"/>
</dbReference>
<dbReference type="PANTHER" id="PTHR11659">
    <property type="entry name" value="GLUTAMYL-TRNA GLN AMIDOTRANSFERASE SUBUNIT B MITOCHONDRIAL AND PROKARYOTIC PET112-RELATED"/>
    <property type="match status" value="1"/>
</dbReference>
<feature type="domain" description="Asn/Gln amidotransferase" evidence="5">
    <location>
        <begin position="2"/>
        <end position="111"/>
    </location>
</feature>
<dbReference type="SMART" id="SM00845">
    <property type="entry name" value="GatB_Yqey"/>
    <property type="match status" value="1"/>
</dbReference>
<keyword evidence="2" id="KW-0547">Nucleotide-binding</keyword>